<feature type="domain" description="Phosphate acetyl/butaryl transferase" evidence="4">
    <location>
        <begin position="84"/>
        <end position="292"/>
    </location>
</feature>
<dbReference type="PIRSF" id="PIRSF000428">
    <property type="entry name" value="P_Ac_trans"/>
    <property type="match status" value="1"/>
</dbReference>
<dbReference type="InterPro" id="IPR050500">
    <property type="entry name" value="Phos_Acetyltrans/Butyryltrans"/>
</dbReference>
<dbReference type="PANTHER" id="PTHR43356">
    <property type="entry name" value="PHOSPHATE ACETYLTRANSFERASE"/>
    <property type="match status" value="1"/>
</dbReference>
<evidence type="ECO:0000256" key="2">
    <source>
        <dbReference type="ARBA" id="ARBA00022679"/>
    </source>
</evidence>
<reference evidence="5 6" key="1">
    <citation type="submission" date="2015-09" db="EMBL/GenBank/DDBJ databases">
        <authorList>
            <consortium name="Pathogen Informatics"/>
        </authorList>
    </citation>
    <scope>NUCLEOTIDE SEQUENCE [LARGE SCALE GENOMIC DNA]</scope>
    <source>
        <strain evidence="5 6">2789STDY5608850</strain>
    </source>
</reference>
<dbReference type="InterPro" id="IPR012147">
    <property type="entry name" value="P_Ac_Bu_trans"/>
</dbReference>
<organism evidence="5 6">
    <name type="scientific">Hungatella hathewayi</name>
    <dbReference type="NCBI Taxonomy" id="154046"/>
    <lineage>
        <taxon>Bacteria</taxon>
        <taxon>Bacillati</taxon>
        <taxon>Bacillota</taxon>
        <taxon>Clostridia</taxon>
        <taxon>Lachnospirales</taxon>
        <taxon>Lachnospiraceae</taxon>
        <taxon>Hungatella</taxon>
    </lineage>
</organism>
<evidence type="ECO:0000256" key="1">
    <source>
        <dbReference type="ARBA" id="ARBA00005656"/>
    </source>
</evidence>
<dbReference type="GO" id="GO:0008959">
    <property type="term" value="F:phosphate acetyltransferase activity"/>
    <property type="evidence" value="ECO:0007669"/>
    <property type="project" value="UniProtKB-EC"/>
</dbReference>
<evidence type="ECO:0000313" key="5">
    <source>
        <dbReference type="EMBL" id="CUO92095.1"/>
    </source>
</evidence>
<dbReference type="Pfam" id="PF01515">
    <property type="entry name" value="PTA_PTB"/>
    <property type="match status" value="1"/>
</dbReference>
<proteinExistence type="inferred from homology"/>
<dbReference type="NCBIfam" id="NF006045">
    <property type="entry name" value="PRK08190.1"/>
    <property type="match status" value="1"/>
</dbReference>
<dbReference type="EC" id="2.3.1.19" evidence="5"/>
<keyword evidence="3 5" id="KW-0012">Acyltransferase</keyword>
<gene>
    <name evidence="5" type="primary">ptb_2</name>
    <name evidence="5" type="ORF">ERS852407_04406</name>
</gene>
<dbReference type="AlphaFoldDB" id="A0A174J4I3"/>
<comment type="similarity">
    <text evidence="1">Belongs to the phosphate acetyltransferase and butyryltransferase family.</text>
</comment>
<evidence type="ECO:0000256" key="3">
    <source>
        <dbReference type="ARBA" id="ARBA00023315"/>
    </source>
</evidence>
<evidence type="ECO:0000259" key="4">
    <source>
        <dbReference type="Pfam" id="PF01515"/>
    </source>
</evidence>
<protein>
    <submittedName>
        <fullName evidence="5">Phosphate butyryltransferase</fullName>
        <ecNumber evidence="5">2.3.1.19</ecNumber>
        <ecNumber evidence="5">2.3.1.8</ecNumber>
    </submittedName>
</protein>
<dbReference type="Gene3D" id="3.40.718.10">
    <property type="entry name" value="Isopropylmalate Dehydrogenase"/>
    <property type="match status" value="1"/>
</dbReference>
<dbReference type="EC" id="2.3.1.8" evidence="5"/>
<keyword evidence="2 5" id="KW-0808">Transferase</keyword>
<dbReference type="InterPro" id="IPR002505">
    <property type="entry name" value="PTA_PTB"/>
</dbReference>
<dbReference type="SUPFAM" id="SSF53659">
    <property type="entry name" value="Isocitrate/Isopropylmalate dehydrogenase-like"/>
    <property type="match status" value="1"/>
</dbReference>
<evidence type="ECO:0000313" key="6">
    <source>
        <dbReference type="Proteomes" id="UP000095651"/>
    </source>
</evidence>
<name>A0A174J4I3_9FIRM</name>
<dbReference type="Proteomes" id="UP000095651">
    <property type="component" value="Unassembled WGS sequence"/>
</dbReference>
<dbReference type="EMBL" id="CYZE01000014">
    <property type="protein sequence ID" value="CUO92095.1"/>
    <property type="molecule type" value="Genomic_DNA"/>
</dbReference>
<dbReference type="PANTHER" id="PTHR43356:SF2">
    <property type="entry name" value="PHOSPHATE ACETYLTRANSFERASE"/>
    <property type="match status" value="1"/>
</dbReference>
<accession>A0A174J4I3</accession>
<dbReference type="GO" id="GO:0050182">
    <property type="term" value="F:phosphate butyryltransferase activity"/>
    <property type="evidence" value="ECO:0007669"/>
    <property type="project" value="UniProtKB-EC"/>
</dbReference>
<sequence>MIKRIREIEQYLDRENPRVIGVAAAEDQDIMELVKEMEKRRIARFVLVGDGGKITELLEENGISEDTAKVVNCQDHGEAARTVVSLAKSGECDLIMKGNLHTSIFLKAVLDKENGLNTGKLLSQITVYDKLDGAGIQLMTDCAMAIEPGLEDKKAIIENAVELMRQLGYDCPRVALISALEVVNPKIPDTMEAAILSKMCDRGQIKNCIVDGPLALDNAVSEEAARHKNITSPVAGHADILVFPNLQVANCVFKTLIFFAKMDTAAVIMGTKAPVVMTSRTDTVENKMMSIMFSIYLSGKPDVSHS</sequence>